<keyword evidence="2" id="KW-1185">Reference proteome</keyword>
<evidence type="ECO:0000313" key="1">
    <source>
        <dbReference type="EMBL" id="MEJ8639898.1"/>
    </source>
</evidence>
<name>A0ACC6Q8K9_9ACTN</name>
<evidence type="ECO:0000313" key="2">
    <source>
        <dbReference type="Proteomes" id="UP001377168"/>
    </source>
</evidence>
<sequence length="172" mass="18084">MSAYTSPTACTGSSSTAQNSSTATAWSATLDNRDAAPLPSWRNELSRSGLPPRAGIAGAPREDQHAVAQGISTAYNSGGNEGHITEVKHQKRLIATHTGAVLLRHRVVLIAHLRRRHIPEGADEMVGATTPRELDRALPELPDSAPAAPASPLDDRLHREKAPTAGAGRPTG</sequence>
<reference evidence="1" key="1">
    <citation type="submission" date="2024-03" db="EMBL/GenBank/DDBJ databases">
        <title>Novel Streptomyces species of biotechnological and ecological value are a feature of Machair soil.</title>
        <authorList>
            <person name="Prole J.R."/>
            <person name="Goodfellow M."/>
            <person name="Allenby N."/>
            <person name="Ward A.C."/>
        </authorList>
    </citation>
    <scope>NUCLEOTIDE SEQUENCE</scope>
    <source>
        <strain evidence="1">MS2.AVA.5</strain>
    </source>
</reference>
<proteinExistence type="predicted"/>
<dbReference type="EMBL" id="JBBKAJ010000028">
    <property type="protein sequence ID" value="MEJ8639898.1"/>
    <property type="molecule type" value="Genomic_DNA"/>
</dbReference>
<dbReference type="Proteomes" id="UP001377168">
    <property type="component" value="Unassembled WGS sequence"/>
</dbReference>
<gene>
    <name evidence="1" type="ORF">WKI67_42025</name>
</gene>
<comment type="caution">
    <text evidence="1">The sequence shown here is derived from an EMBL/GenBank/DDBJ whole genome shotgun (WGS) entry which is preliminary data.</text>
</comment>
<accession>A0ACC6Q8K9</accession>
<protein>
    <submittedName>
        <fullName evidence="1">Uncharacterized protein</fullName>
    </submittedName>
</protein>
<organism evidence="1 2">
    <name type="scientific">Streptomyces achmelvichensis</name>
    <dbReference type="NCBI Taxonomy" id="3134111"/>
    <lineage>
        <taxon>Bacteria</taxon>
        <taxon>Bacillati</taxon>
        <taxon>Actinomycetota</taxon>
        <taxon>Actinomycetes</taxon>
        <taxon>Kitasatosporales</taxon>
        <taxon>Streptomycetaceae</taxon>
        <taxon>Streptomyces</taxon>
    </lineage>
</organism>